<sequence>MSIGKLDVLTPEVAVSLTEKVLSGLVNKNQTEEIEDDRYVNVVSRTQSRFASPLGPDPIVSLEIHPSGKSLAYSRADGSLTVWVMSSASFARCKKLYVANAVGRDRSVCCVSWDSSEMDQLATVCNGSEVHVWAVDERKRTLSKVRTISVGAKLKLHTCAYDPTGRWLLALAKSEEVYLFDARKDHELHSVSDLKQIISNDSVQCLAWNNTGSHLFLGLRSGKLALLELDASNDFKLRMLVDAHRGFVSSIAVDPWGRFVVTGGSDGICVVWDISSMCCSVVIDDLGSNVDSLSIDHLGKCLALCTEKGDLRFYDLNSGKALLSQKMKTSGSGLIARFYPDRTWFISSSKWDILERHFTPSAYTDVLGLWKVGDEKPKMELRNRSVARKPLKRGRENDRNDRGRIGKRESSRSGRIFERR</sequence>
<dbReference type="GO" id="GO:0006406">
    <property type="term" value="P:mRNA export from nucleus"/>
    <property type="evidence" value="ECO:0007669"/>
    <property type="project" value="InterPro"/>
</dbReference>
<comment type="similarity">
    <text evidence="3">Belongs to the THOC3 family.</text>
</comment>
<dbReference type="SMART" id="SM00320">
    <property type="entry name" value="WD40"/>
    <property type="match status" value="6"/>
</dbReference>
<dbReference type="AlphaFoldDB" id="A0A7H9HQ60"/>
<dbReference type="InterPro" id="IPR040132">
    <property type="entry name" value="Tex1/THOC3"/>
</dbReference>
<dbReference type="PROSITE" id="PS50082">
    <property type="entry name" value="WD_REPEATS_2"/>
    <property type="match status" value="1"/>
</dbReference>
<evidence type="ECO:0000313" key="7">
    <source>
        <dbReference type="Proteomes" id="UP000510647"/>
    </source>
</evidence>
<feature type="region of interest" description="Disordered" evidence="5">
    <location>
        <begin position="381"/>
        <end position="420"/>
    </location>
</feature>
<name>A0A7H9HQ60_9SACH</name>
<dbReference type="PANTHER" id="PTHR22839">
    <property type="entry name" value="THO COMPLEX SUBUNIT 3 THO3"/>
    <property type="match status" value="1"/>
</dbReference>
<reference evidence="6 7" key="1">
    <citation type="submission" date="2020-06" db="EMBL/GenBank/DDBJ databases">
        <title>The yeast mating-type switching endonuclease HO is a domesticated member of an unorthodox homing genetic element family.</title>
        <authorList>
            <person name="Coughlan A.Y."/>
            <person name="Lombardi L."/>
            <person name="Braun-Galleani S."/>
            <person name="Martos A.R."/>
            <person name="Galeote V."/>
            <person name="Bigey F."/>
            <person name="Dequin S."/>
            <person name="Byrne K.P."/>
            <person name="Wolfe K.H."/>
        </authorList>
    </citation>
    <scope>NUCLEOTIDE SEQUENCE [LARGE SCALE GENOMIC DNA]</scope>
    <source>
        <strain evidence="6 7">CBS2947</strain>
    </source>
</reference>
<dbReference type="Gene3D" id="2.130.10.10">
    <property type="entry name" value="YVTN repeat-like/Quinoprotein amine dehydrogenase"/>
    <property type="match status" value="2"/>
</dbReference>
<feature type="repeat" description="WD" evidence="4">
    <location>
        <begin position="241"/>
        <end position="276"/>
    </location>
</feature>
<dbReference type="PROSITE" id="PS50294">
    <property type="entry name" value="WD_REPEATS_REGION"/>
    <property type="match status" value="1"/>
</dbReference>
<dbReference type="SUPFAM" id="SSF50978">
    <property type="entry name" value="WD40 repeat-like"/>
    <property type="match status" value="1"/>
</dbReference>
<dbReference type="InterPro" id="IPR001680">
    <property type="entry name" value="WD40_rpt"/>
</dbReference>
<keyword evidence="7" id="KW-1185">Reference proteome</keyword>
<accession>A0A7H9HQ60</accession>
<dbReference type="InterPro" id="IPR036322">
    <property type="entry name" value="WD40_repeat_dom_sf"/>
</dbReference>
<feature type="compositionally biased region" description="Basic and acidic residues" evidence="5">
    <location>
        <begin position="393"/>
        <end position="420"/>
    </location>
</feature>
<dbReference type="InterPro" id="IPR015943">
    <property type="entry name" value="WD40/YVTN_repeat-like_dom_sf"/>
</dbReference>
<keyword evidence="1 4" id="KW-0853">WD repeat</keyword>
<organism evidence="6 7">
    <name type="scientific">Torulaspora globosa</name>
    <dbReference type="NCBI Taxonomy" id="48254"/>
    <lineage>
        <taxon>Eukaryota</taxon>
        <taxon>Fungi</taxon>
        <taxon>Dikarya</taxon>
        <taxon>Ascomycota</taxon>
        <taxon>Saccharomycotina</taxon>
        <taxon>Saccharomycetes</taxon>
        <taxon>Saccharomycetales</taxon>
        <taxon>Saccharomycetaceae</taxon>
        <taxon>Torulaspora</taxon>
    </lineage>
</organism>
<dbReference type="Proteomes" id="UP000510647">
    <property type="component" value="Chromosome 2"/>
</dbReference>
<gene>
    <name evidence="6" type="ORF">HG537_0B01260</name>
</gene>
<dbReference type="PROSITE" id="PS00678">
    <property type="entry name" value="WD_REPEATS_1"/>
    <property type="match status" value="1"/>
</dbReference>
<evidence type="ECO:0000256" key="2">
    <source>
        <dbReference type="ARBA" id="ARBA00022737"/>
    </source>
</evidence>
<evidence type="ECO:0000256" key="5">
    <source>
        <dbReference type="SAM" id="MobiDB-lite"/>
    </source>
</evidence>
<dbReference type="EMBL" id="CP059268">
    <property type="protein sequence ID" value="QLQ78777.1"/>
    <property type="molecule type" value="Genomic_DNA"/>
</dbReference>
<dbReference type="InterPro" id="IPR019775">
    <property type="entry name" value="WD40_repeat_CS"/>
</dbReference>
<proteinExistence type="inferred from homology"/>
<keyword evidence="2" id="KW-0677">Repeat</keyword>
<evidence type="ECO:0000256" key="4">
    <source>
        <dbReference type="PROSITE-ProRule" id="PRU00221"/>
    </source>
</evidence>
<dbReference type="OrthoDB" id="340259at2759"/>
<protein>
    <submittedName>
        <fullName evidence="6">Uncharacterized protein</fullName>
    </submittedName>
</protein>
<evidence type="ECO:0000256" key="3">
    <source>
        <dbReference type="ARBA" id="ARBA00046343"/>
    </source>
</evidence>
<dbReference type="GO" id="GO:0000445">
    <property type="term" value="C:THO complex part of transcription export complex"/>
    <property type="evidence" value="ECO:0007669"/>
    <property type="project" value="TreeGrafter"/>
</dbReference>
<dbReference type="Pfam" id="PF00400">
    <property type="entry name" value="WD40"/>
    <property type="match status" value="1"/>
</dbReference>
<evidence type="ECO:0000256" key="1">
    <source>
        <dbReference type="ARBA" id="ARBA00022574"/>
    </source>
</evidence>
<evidence type="ECO:0000313" key="6">
    <source>
        <dbReference type="EMBL" id="QLQ78777.1"/>
    </source>
</evidence>
<dbReference type="PANTHER" id="PTHR22839:SF0">
    <property type="entry name" value="THO COMPLEX SUBUNIT 3"/>
    <property type="match status" value="1"/>
</dbReference>